<gene>
    <name evidence="1" type="ORF">ACFQDL_28685</name>
</gene>
<dbReference type="RefSeq" id="WP_379912150.1">
    <property type="nucleotide sequence ID" value="NZ_JBHSWE010000001.1"/>
</dbReference>
<reference evidence="2" key="1">
    <citation type="journal article" date="2019" name="Int. J. Syst. Evol. Microbiol.">
        <title>The Global Catalogue of Microorganisms (GCM) 10K type strain sequencing project: providing services to taxonomists for standard genome sequencing and annotation.</title>
        <authorList>
            <consortium name="The Broad Institute Genomics Platform"/>
            <consortium name="The Broad Institute Genome Sequencing Center for Infectious Disease"/>
            <person name="Wu L."/>
            <person name="Ma J."/>
        </authorList>
    </citation>
    <scope>NUCLEOTIDE SEQUENCE [LARGE SCALE GENOMIC DNA]</scope>
    <source>
        <strain evidence="2">NBRC 111756</strain>
    </source>
</reference>
<dbReference type="EMBL" id="JBHSWE010000001">
    <property type="protein sequence ID" value="MFC6673624.1"/>
    <property type="molecule type" value="Genomic_DNA"/>
</dbReference>
<comment type="caution">
    <text evidence="1">The sequence shown here is derived from an EMBL/GenBank/DDBJ whole genome shotgun (WGS) entry which is preliminary data.</text>
</comment>
<protein>
    <submittedName>
        <fullName evidence="1">Uncharacterized protein</fullName>
    </submittedName>
</protein>
<accession>A0ABW2A853</accession>
<sequence length="314" mass="35805">MNANTDRYARCIDASRRVRWEIEKDLIRGRRLDAGMKYLPDGLSCIEDLPFMDESDRRFFSQVQGRTYANVFGLAERFICAKIVELSRDYLLDDQVALEGLIRFSDEELKHQELFRRVEQMAAGQMPDGYRFVPDPNEVARAVLSKSNWAVLALTCHIELFTQMHYRQSIAPDAGLSPLFKDLFLYHWKEESQHAVMDEIEWRREDARLGDDERDRGVDDLIALVGALDAIVCGQASADTGYFVAQAAQRYDAGQQAAIERTFMKAYRWQFIVSGVEHPHFARVLNELCSPTQMARIGQALAPVMSAARNAQAA</sequence>
<dbReference type="InterPro" id="IPR009078">
    <property type="entry name" value="Ferritin-like_SF"/>
</dbReference>
<dbReference type="Proteomes" id="UP001596422">
    <property type="component" value="Unassembled WGS sequence"/>
</dbReference>
<organism evidence="1 2">
    <name type="scientific">Marinobacterium aestuariivivens</name>
    <dbReference type="NCBI Taxonomy" id="1698799"/>
    <lineage>
        <taxon>Bacteria</taxon>
        <taxon>Pseudomonadati</taxon>
        <taxon>Pseudomonadota</taxon>
        <taxon>Gammaproteobacteria</taxon>
        <taxon>Oceanospirillales</taxon>
        <taxon>Oceanospirillaceae</taxon>
        <taxon>Marinobacterium</taxon>
    </lineage>
</organism>
<proteinExistence type="predicted"/>
<evidence type="ECO:0000313" key="1">
    <source>
        <dbReference type="EMBL" id="MFC6673624.1"/>
    </source>
</evidence>
<evidence type="ECO:0000313" key="2">
    <source>
        <dbReference type="Proteomes" id="UP001596422"/>
    </source>
</evidence>
<dbReference type="SUPFAM" id="SSF47240">
    <property type="entry name" value="Ferritin-like"/>
    <property type="match status" value="1"/>
</dbReference>
<keyword evidence="2" id="KW-1185">Reference proteome</keyword>
<name>A0ABW2A853_9GAMM</name>